<dbReference type="EMBL" id="JACGWJ010000415">
    <property type="protein sequence ID" value="KAL0292630.1"/>
    <property type="molecule type" value="Genomic_DNA"/>
</dbReference>
<sequence>MVAGETRESWQWFLELLKGNLHVVSDVTYTLSDKHKGLIPAFECVFHKANSRFCVRHMDNNMKTAGLRGLAFKKSLWDVAKATTVSKFNFRMQEQGKLDDKVLKRLSDKPPAHWSRPHFNSFPKCDICESFNSNILEATERPILIMLEWIREWIMTRLSDLRDMERKKWQDKKICPKIKKVVEKNGQSY</sequence>
<reference evidence="2" key="1">
    <citation type="submission" date="2020-06" db="EMBL/GenBank/DDBJ databases">
        <authorList>
            <person name="Li T."/>
            <person name="Hu X."/>
            <person name="Zhang T."/>
            <person name="Song X."/>
            <person name="Zhang H."/>
            <person name="Dai N."/>
            <person name="Sheng W."/>
            <person name="Hou X."/>
            <person name="Wei L."/>
        </authorList>
    </citation>
    <scope>NUCLEOTIDE SEQUENCE</scope>
    <source>
        <strain evidence="2">G02</strain>
        <tissue evidence="2">Leaf</tissue>
    </source>
</reference>
<evidence type="ECO:0000313" key="2">
    <source>
        <dbReference type="EMBL" id="KAL0292630.1"/>
    </source>
</evidence>
<protein>
    <recommendedName>
        <fullName evidence="1">MULE transposase domain-containing protein</fullName>
    </recommendedName>
</protein>
<comment type="caution">
    <text evidence="2">The sequence shown here is derived from an EMBL/GenBank/DDBJ whole genome shotgun (WGS) entry which is preliminary data.</text>
</comment>
<accession>A0AAW2JGG5</accession>
<dbReference type="Pfam" id="PF10551">
    <property type="entry name" value="MULE"/>
    <property type="match status" value="1"/>
</dbReference>
<gene>
    <name evidence="2" type="ORF">Sradi_6982600</name>
</gene>
<reference evidence="2" key="2">
    <citation type="journal article" date="2024" name="Plant">
        <title>Genomic evolution and insights into agronomic trait innovations of Sesamum species.</title>
        <authorList>
            <person name="Miao H."/>
            <person name="Wang L."/>
            <person name="Qu L."/>
            <person name="Liu H."/>
            <person name="Sun Y."/>
            <person name="Le M."/>
            <person name="Wang Q."/>
            <person name="Wei S."/>
            <person name="Zheng Y."/>
            <person name="Lin W."/>
            <person name="Duan Y."/>
            <person name="Cao H."/>
            <person name="Xiong S."/>
            <person name="Wang X."/>
            <person name="Wei L."/>
            <person name="Li C."/>
            <person name="Ma Q."/>
            <person name="Ju M."/>
            <person name="Zhao R."/>
            <person name="Li G."/>
            <person name="Mu C."/>
            <person name="Tian Q."/>
            <person name="Mei H."/>
            <person name="Zhang T."/>
            <person name="Gao T."/>
            <person name="Zhang H."/>
        </authorList>
    </citation>
    <scope>NUCLEOTIDE SEQUENCE</scope>
    <source>
        <strain evidence="2">G02</strain>
    </source>
</reference>
<proteinExistence type="predicted"/>
<evidence type="ECO:0000259" key="1">
    <source>
        <dbReference type="Pfam" id="PF10551"/>
    </source>
</evidence>
<dbReference type="PANTHER" id="PTHR31973">
    <property type="entry name" value="POLYPROTEIN, PUTATIVE-RELATED"/>
    <property type="match status" value="1"/>
</dbReference>
<organism evidence="2">
    <name type="scientific">Sesamum radiatum</name>
    <name type="common">Black benniseed</name>
    <dbReference type="NCBI Taxonomy" id="300843"/>
    <lineage>
        <taxon>Eukaryota</taxon>
        <taxon>Viridiplantae</taxon>
        <taxon>Streptophyta</taxon>
        <taxon>Embryophyta</taxon>
        <taxon>Tracheophyta</taxon>
        <taxon>Spermatophyta</taxon>
        <taxon>Magnoliopsida</taxon>
        <taxon>eudicotyledons</taxon>
        <taxon>Gunneridae</taxon>
        <taxon>Pentapetalae</taxon>
        <taxon>asterids</taxon>
        <taxon>lamiids</taxon>
        <taxon>Lamiales</taxon>
        <taxon>Pedaliaceae</taxon>
        <taxon>Sesamum</taxon>
    </lineage>
</organism>
<name>A0AAW2JGG5_SESRA</name>
<feature type="domain" description="MULE transposase" evidence="1">
    <location>
        <begin position="2"/>
        <end position="60"/>
    </location>
</feature>
<dbReference type="PANTHER" id="PTHR31973:SF187">
    <property type="entry name" value="MUTATOR TRANSPOSASE MUDRA PROTEIN"/>
    <property type="match status" value="1"/>
</dbReference>
<dbReference type="AlphaFoldDB" id="A0AAW2JGG5"/>
<dbReference type="InterPro" id="IPR018289">
    <property type="entry name" value="MULE_transposase_dom"/>
</dbReference>